<keyword evidence="6" id="KW-1185">Reference proteome</keyword>
<evidence type="ECO:0000256" key="3">
    <source>
        <dbReference type="ARBA" id="ARBA00023274"/>
    </source>
</evidence>
<evidence type="ECO:0000256" key="4">
    <source>
        <dbReference type="SAM" id="MobiDB-lite"/>
    </source>
</evidence>
<name>A0AA86RUD8_9FABA</name>
<dbReference type="GO" id="GO:1990904">
    <property type="term" value="C:ribonucleoprotein complex"/>
    <property type="evidence" value="ECO:0007669"/>
    <property type="project" value="UniProtKB-KW"/>
</dbReference>
<dbReference type="PANTHER" id="PTHR37228:SF1">
    <property type="entry name" value="RIBOSOMAL PROTEIN S21 FAMILY PROTEIN"/>
    <property type="match status" value="1"/>
</dbReference>
<proteinExistence type="inferred from homology"/>
<sequence>MFRPSVQMMCDVELRVFENTNHRIYKEDWCICIESEYSELGQSFCCPWFSDLSTKASKYDKHHSGSGNCEPPSSMSSPSPRKMGHCISTNRVSGSMSFLVLYQQKGDQLEIEIPPDGKEKISSFVHEEEREVEAFRREISKLKIELKIYMSMESTNLKGGVEGKRENSKLQERQGRMRDNIPDWDHEVRDFKARLSEVEKMLFDKSNLKVSNLFPICGEVASSNETAESTEHVSDGIEYSDRVRVRAARPEHIEGVGPKPSTLLSKWGCPEHPSCHFVVTLISVRLRPKCLTHSCLLDMNSVARQLSSLFRSSGLTTEPFNIGHHQMKQQLQQCRCIRVKVVHGNLEAALALMQHKMQGSGIERMIKQEQRFHLKNSEKRILAQKNLERRLRSEDLAKKLKAIMIKKVRYLALIYITLAKKDY</sequence>
<dbReference type="EMBL" id="OY731398">
    <property type="protein sequence ID" value="CAJ1825577.1"/>
    <property type="molecule type" value="Genomic_DNA"/>
</dbReference>
<dbReference type="InterPro" id="IPR001911">
    <property type="entry name" value="Ribosomal_bS21"/>
</dbReference>
<dbReference type="Pfam" id="PF01165">
    <property type="entry name" value="Ribosomal_S21"/>
    <property type="match status" value="1"/>
</dbReference>
<keyword evidence="3" id="KW-0687">Ribonucleoprotein</keyword>
<evidence type="ECO:0000313" key="6">
    <source>
        <dbReference type="Proteomes" id="UP001189624"/>
    </source>
</evidence>
<comment type="similarity">
    <text evidence="1">Belongs to the bacterial ribosomal protein bS21 family.</text>
</comment>
<evidence type="ECO:0000256" key="2">
    <source>
        <dbReference type="ARBA" id="ARBA00022980"/>
    </source>
</evidence>
<dbReference type="PANTHER" id="PTHR37228">
    <property type="entry name" value="RIBOSOMAL PROTEIN S21 FAMILY PROTEIN"/>
    <property type="match status" value="1"/>
</dbReference>
<reference evidence="5" key="1">
    <citation type="submission" date="2023-10" db="EMBL/GenBank/DDBJ databases">
        <authorList>
            <person name="Domelevo Entfellner J.-B."/>
        </authorList>
    </citation>
    <scope>NUCLEOTIDE SEQUENCE</scope>
</reference>
<evidence type="ECO:0000313" key="5">
    <source>
        <dbReference type="EMBL" id="CAJ1825577.1"/>
    </source>
</evidence>
<dbReference type="Proteomes" id="UP001189624">
    <property type="component" value="Chromosome 1"/>
</dbReference>
<dbReference type="AlphaFoldDB" id="A0AA86RUD8"/>
<dbReference type="Gramene" id="rna-AYBTSS11_LOCUS1261">
    <property type="protein sequence ID" value="CAJ1825577.1"/>
    <property type="gene ID" value="gene-AYBTSS11_LOCUS1261"/>
</dbReference>
<dbReference type="GO" id="GO:0006412">
    <property type="term" value="P:translation"/>
    <property type="evidence" value="ECO:0007669"/>
    <property type="project" value="InterPro"/>
</dbReference>
<keyword evidence="2" id="KW-0689">Ribosomal protein</keyword>
<dbReference type="GO" id="GO:0003735">
    <property type="term" value="F:structural constituent of ribosome"/>
    <property type="evidence" value="ECO:0007669"/>
    <property type="project" value="InterPro"/>
</dbReference>
<gene>
    <name evidence="5" type="ORF">AYBTSS11_LOCUS1261</name>
</gene>
<feature type="compositionally biased region" description="Low complexity" evidence="4">
    <location>
        <begin position="71"/>
        <end position="80"/>
    </location>
</feature>
<dbReference type="GO" id="GO:0005840">
    <property type="term" value="C:ribosome"/>
    <property type="evidence" value="ECO:0007669"/>
    <property type="project" value="UniProtKB-KW"/>
</dbReference>
<accession>A0AA86RUD8</accession>
<feature type="region of interest" description="Disordered" evidence="4">
    <location>
        <begin position="60"/>
        <end position="83"/>
    </location>
</feature>
<organism evidence="5 6">
    <name type="scientific">Sphenostylis stenocarpa</name>
    <dbReference type="NCBI Taxonomy" id="92480"/>
    <lineage>
        <taxon>Eukaryota</taxon>
        <taxon>Viridiplantae</taxon>
        <taxon>Streptophyta</taxon>
        <taxon>Embryophyta</taxon>
        <taxon>Tracheophyta</taxon>
        <taxon>Spermatophyta</taxon>
        <taxon>Magnoliopsida</taxon>
        <taxon>eudicotyledons</taxon>
        <taxon>Gunneridae</taxon>
        <taxon>Pentapetalae</taxon>
        <taxon>rosids</taxon>
        <taxon>fabids</taxon>
        <taxon>Fabales</taxon>
        <taxon>Fabaceae</taxon>
        <taxon>Papilionoideae</taxon>
        <taxon>50 kb inversion clade</taxon>
        <taxon>NPAAA clade</taxon>
        <taxon>indigoferoid/millettioid clade</taxon>
        <taxon>Phaseoleae</taxon>
        <taxon>Sphenostylis</taxon>
    </lineage>
</organism>
<protein>
    <submittedName>
        <fullName evidence="5">Uncharacterized protein</fullName>
    </submittedName>
</protein>
<evidence type="ECO:0000256" key="1">
    <source>
        <dbReference type="ARBA" id="ARBA00006640"/>
    </source>
</evidence>